<evidence type="ECO:0000313" key="3">
    <source>
        <dbReference type="EnsemblMetazoa" id="HelroP181296"/>
    </source>
</evidence>
<dbReference type="CTD" id="20208052"/>
<dbReference type="Proteomes" id="UP000015101">
    <property type="component" value="Unassembled WGS sequence"/>
</dbReference>
<keyword evidence="4" id="KW-1185">Reference proteome</keyword>
<dbReference type="KEGG" id="hro:HELRODRAFT_181296"/>
<dbReference type="HOGENOM" id="CLU_906981_0_0_1"/>
<reference evidence="3" key="3">
    <citation type="submission" date="2015-06" db="UniProtKB">
        <authorList>
            <consortium name="EnsemblMetazoa"/>
        </authorList>
    </citation>
    <scope>IDENTIFICATION</scope>
</reference>
<evidence type="ECO:0000313" key="4">
    <source>
        <dbReference type="Proteomes" id="UP000015101"/>
    </source>
</evidence>
<gene>
    <name evidence="3" type="primary">20208052</name>
    <name evidence="2" type="ORF">HELRODRAFT_181296</name>
</gene>
<feature type="region of interest" description="Disordered" evidence="1">
    <location>
        <begin position="174"/>
        <end position="228"/>
    </location>
</feature>
<organism evidence="3 4">
    <name type="scientific">Helobdella robusta</name>
    <name type="common">Californian leech</name>
    <dbReference type="NCBI Taxonomy" id="6412"/>
    <lineage>
        <taxon>Eukaryota</taxon>
        <taxon>Metazoa</taxon>
        <taxon>Spiralia</taxon>
        <taxon>Lophotrochozoa</taxon>
        <taxon>Annelida</taxon>
        <taxon>Clitellata</taxon>
        <taxon>Hirudinea</taxon>
        <taxon>Rhynchobdellida</taxon>
        <taxon>Glossiphoniidae</taxon>
        <taxon>Helobdella</taxon>
    </lineage>
</organism>
<reference evidence="4" key="1">
    <citation type="submission" date="2012-12" db="EMBL/GenBank/DDBJ databases">
        <authorList>
            <person name="Hellsten U."/>
            <person name="Grimwood J."/>
            <person name="Chapman J.A."/>
            <person name="Shapiro H."/>
            <person name="Aerts A."/>
            <person name="Otillar R.P."/>
            <person name="Terry A.Y."/>
            <person name="Boore J.L."/>
            <person name="Simakov O."/>
            <person name="Marletaz F."/>
            <person name="Cho S.-J."/>
            <person name="Edsinger-Gonzales E."/>
            <person name="Havlak P."/>
            <person name="Kuo D.-H."/>
            <person name="Larsson T."/>
            <person name="Lv J."/>
            <person name="Arendt D."/>
            <person name="Savage R."/>
            <person name="Osoegawa K."/>
            <person name="de Jong P."/>
            <person name="Lindberg D.R."/>
            <person name="Seaver E.C."/>
            <person name="Weisblat D.A."/>
            <person name="Putnam N.H."/>
            <person name="Grigoriev I.V."/>
            <person name="Rokhsar D.S."/>
        </authorList>
    </citation>
    <scope>NUCLEOTIDE SEQUENCE</scope>
</reference>
<name>T1FGV3_HELRO</name>
<evidence type="ECO:0000256" key="1">
    <source>
        <dbReference type="SAM" id="MobiDB-lite"/>
    </source>
</evidence>
<dbReference type="EMBL" id="KB097635">
    <property type="protein sequence ID" value="ESN93183.1"/>
    <property type="molecule type" value="Genomic_DNA"/>
</dbReference>
<dbReference type="AlphaFoldDB" id="T1FGV3"/>
<reference evidence="2 4" key="2">
    <citation type="journal article" date="2013" name="Nature">
        <title>Insights into bilaterian evolution from three spiralian genomes.</title>
        <authorList>
            <person name="Simakov O."/>
            <person name="Marletaz F."/>
            <person name="Cho S.J."/>
            <person name="Edsinger-Gonzales E."/>
            <person name="Havlak P."/>
            <person name="Hellsten U."/>
            <person name="Kuo D.H."/>
            <person name="Larsson T."/>
            <person name="Lv J."/>
            <person name="Arendt D."/>
            <person name="Savage R."/>
            <person name="Osoegawa K."/>
            <person name="de Jong P."/>
            <person name="Grimwood J."/>
            <person name="Chapman J.A."/>
            <person name="Shapiro H."/>
            <person name="Aerts A."/>
            <person name="Otillar R.P."/>
            <person name="Terry A.Y."/>
            <person name="Boore J.L."/>
            <person name="Grigoriev I.V."/>
            <person name="Lindberg D.R."/>
            <person name="Seaver E.C."/>
            <person name="Weisblat D.A."/>
            <person name="Putnam N.H."/>
            <person name="Rokhsar D.S."/>
        </authorList>
    </citation>
    <scope>NUCLEOTIDE SEQUENCE</scope>
</reference>
<dbReference type="EMBL" id="AMQM01007531">
    <property type="status" value="NOT_ANNOTATED_CDS"/>
    <property type="molecule type" value="Genomic_DNA"/>
</dbReference>
<dbReference type="EnsemblMetazoa" id="HelroT181296">
    <property type="protein sequence ID" value="HelroP181296"/>
    <property type="gene ID" value="HelroG181296"/>
</dbReference>
<dbReference type="InParanoid" id="T1FGV3"/>
<proteinExistence type="predicted"/>
<dbReference type="GeneID" id="20208052"/>
<dbReference type="EMBL" id="AMQM01007530">
    <property type="status" value="NOT_ANNOTATED_CDS"/>
    <property type="molecule type" value="Genomic_DNA"/>
</dbReference>
<dbReference type="OrthoDB" id="8063408at2759"/>
<sequence length="307" mass="34733">MNLCDCGMFVIEYAKANLREDANVDCNDTRKWNERQLCNGIEPIRPSTWQNNIAYVCRTAFLTPTEFRRLRQQNRGLLISQYVHINNSKSTPSLITTGVPQGSTLYFGCKLGDQDKNWAPHVRCARCASSLSSWANRTGGGPAFGVPMVWREPQNHCTDCYFCSVSISGRNSKGPNLPLAIRPDPHLTELPVPEPPSEIPNTDSSDLDEDTDDESNELSEDANREPHFITGSDQDLVRDLYLTKQQSEVLASRHQQWHLLASDLESRHLERDAENCSNNLSMDEDLCFCNDISRLFVDLGIQYNSFQ</sequence>
<evidence type="ECO:0000313" key="2">
    <source>
        <dbReference type="EMBL" id="ESN93183.1"/>
    </source>
</evidence>
<feature type="compositionally biased region" description="Acidic residues" evidence="1">
    <location>
        <begin position="205"/>
        <end position="220"/>
    </location>
</feature>
<dbReference type="RefSeq" id="XP_009028779.1">
    <property type="nucleotide sequence ID" value="XM_009030531.1"/>
</dbReference>
<accession>T1FGV3</accession>
<protein>
    <submittedName>
        <fullName evidence="2 3">Uncharacterized protein</fullName>
    </submittedName>
</protein>